<organism evidence="2 3">
    <name type="scientific">Rhodococcus opacus</name>
    <name type="common">Nocardia opaca</name>
    <dbReference type="NCBI Taxonomy" id="37919"/>
    <lineage>
        <taxon>Bacteria</taxon>
        <taxon>Bacillati</taxon>
        <taxon>Actinomycetota</taxon>
        <taxon>Actinomycetes</taxon>
        <taxon>Mycobacteriales</taxon>
        <taxon>Nocardiaceae</taxon>
        <taxon>Rhodococcus</taxon>
    </lineage>
</organism>
<name>A0A1B1KH33_RHOOP</name>
<feature type="region of interest" description="Disordered" evidence="1">
    <location>
        <begin position="90"/>
        <end position="121"/>
    </location>
</feature>
<protein>
    <submittedName>
        <fullName evidence="2">Uncharacterized protein</fullName>
    </submittedName>
</protein>
<dbReference type="AlphaFoldDB" id="A0A1B1KH33"/>
<evidence type="ECO:0000256" key="1">
    <source>
        <dbReference type="SAM" id="MobiDB-lite"/>
    </source>
</evidence>
<accession>A0A1B1KH33</accession>
<keyword evidence="2" id="KW-0614">Plasmid</keyword>
<reference evidence="2 3" key="1">
    <citation type="submission" date="2014-07" db="EMBL/GenBank/DDBJ databases">
        <authorList>
            <person name="Zhang J.E."/>
            <person name="Yang H."/>
            <person name="Guo J."/>
            <person name="Deng Z."/>
            <person name="Luo H."/>
            <person name="Luo M."/>
            <person name="Zhao B."/>
        </authorList>
    </citation>
    <scope>NUCLEOTIDE SEQUENCE [LARGE SCALE GENOMIC DNA]</scope>
    <source>
        <strain evidence="2 3">1CP</strain>
        <plasmid evidence="3">Plasmid pr1cp1</plasmid>
    </source>
</reference>
<sequence length="121" mass="12707">MARSWSASAESPGESSDSCEESFLSYECSVPQLGGCGIAAVGGDALQRNQRFPELVRSVGEVFEIDGVGARGSRESKRHAGKLNLTGRATIVTPGRPRPSLPRRARTRTSGTGSTSVLVVS</sequence>
<geneLocation type="plasmid" evidence="3">
    <name>pr1cp1</name>
</geneLocation>
<feature type="compositionally biased region" description="Low complexity" evidence="1">
    <location>
        <begin position="108"/>
        <end position="121"/>
    </location>
</feature>
<dbReference type="Proteomes" id="UP000186108">
    <property type="component" value="Plasmid pR1CP1"/>
</dbReference>
<evidence type="ECO:0000313" key="3">
    <source>
        <dbReference type="Proteomes" id="UP000186108"/>
    </source>
</evidence>
<evidence type="ECO:0000313" key="2">
    <source>
        <dbReference type="EMBL" id="ANS31916.1"/>
    </source>
</evidence>
<proteinExistence type="predicted"/>
<dbReference type="EMBL" id="CP009112">
    <property type="protein sequence ID" value="ANS31916.1"/>
    <property type="molecule type" value="Genomic_DNA"/>
</dbReference>
<gene>
    <name evidence="2" type="ORF">R1CP_36550</name>
</gene>